<evidence type="ECO:0000259" key="3">
    <source>
        <dbReference type="Pfam" id="PF09972"/>
    </source>
</evidence>
<dbReference type="Pfam" id="PF09972">
    <property type="entry name" value="DUF2207"/>
    <property type="match status" value="1"/>
</dbReference>
<keyword evidence="2" id="KW-0812">Transmembrane</keyword>
<dbReference type="InterPro" id="IPR018702">
    <property type="entry name" value="DUF2207"/>
</dbReference>
<organism evidence="5 6">
    <name type="scientific">Parasphaerochaeta coccoides (strain ATCC BAA-1237 / DSM 17374 / SPN1)</name>
    <name type="common">Sphaerochaeta coccoides</name>
    <dbReference type="NCBI Taxonomy" id="760011"/>
    <lineage>
        <taxon>Bacteria</taxon>
        <taxon>Pseudomonadati</taxon>
        <taxon>Spirochaetota</taxon>
        <taxon>Spirochaetia</taxon>
        <taxon>Spirochaetales</taxon>
        <taxon>Sphaerochaetaceae</taxon>
        <taxon>Parasphaerochaeta</taxon>
    </lineage>
</organism>
<keyword evidence="6" id="KW-1185">Reference proteome</keyword>
<dbReference type="OrthoDB" id="9767603at2"/>
<dbReference type="Pfam" id="PF20990">
    <property type="entry name" value="DUF2207_C"/>
    <property type="match status" value="1"/>
</dbReference>
<dbReference type="InterPro" id="IPR048389">
    <property type="entry name" value="YciQ-like_C"/>
</dbReference>
<dbReference type="STRING" id="760011.Spico_0206"/>
<evidence type="ECO:0000313" key="5">
    <source>
        <dbReference type="EMBL" id="AEC01441.1"/>
    </source>
</evidence>
<dbReference type="AlphaFoldDB" id="F4GKN2"/>
<dbReference type="HOGENOM" id="CLU_015045_1_0_12"/>
<feature type="transmembrane region" description="Helical" evidence="2">
    <location>
        <begin position="471"/>
        <end position="494"/>
    </location>
</feature>
<feature type="transmembrane region" description="Helical" evidence="2">
    <location>
        <begin position="442"/>
        <end position="465"/>
    </location>
</feature>
<sequence>MRRFLLVLFAVCALGIAPLVADNGYNVEFLDMSIDVMDDGRFAVKESFALRFLEGRHGIYRDIPVGYGTLRATVTDISASVPLAIEKSLNYVSIRMGDENRMLKGAENFILRYVYNPYATQGDGKNQYDEFYYNLIGEGWTSDIREFSAEIYFPKPVDASRVWLTRGFWGSTSSDGISWQLSDDGMTLSVRASGFTPDQALTVRVELPEGYFDFSQVSSSGGTALLVNIVVVIIAVAAAFLVWSRWGRDDDPIVVVRFEPPEGMSPMDVGYCADGRLDARDITSMLFFWADRGYLTIEEKSKRGKKTVFTRVKKLENAPAHEKKLFDAFFACGTDGVVTIKDLEGKFGLSMEAVRSAQADYFKGEHALKKVSSSVASGLSLFLAAVPILGYSYVGGGLYIDGMLPTAGLILGGLGLLYAFINGGVIASLMRTWHMKSNRTRVFWIIFVGSMALVFAGAGVILSSFLTSQIWYISILSTVVMISGIILIVSIALATQKRSAYGQKVLEQILGYREFIDKVEVDKLKTLINDDPEFFYHVLSYAIVLGLEDTWARKFASITVEQPSWYSTSAPVHDVFFYSMLASRLNTRMTAASIPVSSNKSPSSPGSHFGGSSFGGSGFSGGGFGGGGGRSW</sequence>
<dbReference type="RefSeq" id="WP_013738837.1">
    <property type="nucleotide sequence ID" value="NC_015436.1"/>
</dbReference>
<evidence type="ECO:0000256" key="2">
    <source>
        <dbReference type="SAM" id="Phobius"/>
    </source>
</evidence>
<evidence type="ECO:0008006" key="7">
    <source>
        <dbReference type="Google" id="ProtNLM"/>
    </source>
</evidence>
<protein>
    <recommendedName>
        <fullName evidence="7">Transmembrane signal peptide protein</fullName>
    </recommendedName>
</protein>
<evidence type="ECO:0000259" key="4">
    <source>
        <dbReference type="Pfam" id="PF20990"/>
    </source>
</evidence>
<gene>
    <name evidence="5" type="ordered locus">Spico_0206</name>
</gene>
<dbReference type="eggNOG" id="COG4907">
    <property type="taxonomic scope" value="Bacteria"/>
</dbReference>
<feature type="domain" description="DUF2207" evidence="3">
    <location>
        <begin position="28"/>
        <end position="205"/>
    </location>
</feature>
<evidence type="ECO:0000313" key="6">
    <source>
        <dbReference type="Proteomes" id="UP000007939"/>
    </source>
</evidence>
<feature type="compositionally biased region" description="Low complexity" evidence="1">
    <location>
        <begin position="595"/>
        <end position="607"/>
    </location>
</feature>
<feature type="domain" description="Predicted membrane protein YciQ-like C-terminal" evidence="4">
    <location>
        <begin position="258"/>
        <end position="555"/>
    </location>
</feature>
<reference evidence="6" key="1">
    <citation type="submission" date="2011-04" db="EMBL/GenBank/DDBJ databases">
        <title>The complete genome of Spirochaeta coccoides DSM 17374.</title>
        <authorList>
            <person name="Lucas S."/>
            <person name="Copeland A."/>
            <person name="Lapidus A."/>
            <person name="Bruce D."/>
            <person name="Goodwin L."/>
            <person name="Pitluck S."/>
            <person name="Peters L."/>
            <person name="Kyrpides N."/>
            <person name="Mavromatis K."/>
            <person name="Pagani I."/>
            <person name="Ivanova N."/>
            <person name="Ovchinnikova G."/>
            <person name="Lu M."/>
            <person name="Detter J.C."/>
            <person name="Tapia R."/>
            <person name="Han C."/>
            <person name="Land M."/>
            <person name="Hauser L."/>
            <person name="Markowitz V."/>
            <person name="Cheng J.-F."/>
            <person name="Hugenholtz P."/>
            <person name="Woyke T."/>
            <person name="Wu D."/>
            <person name="Spring S."/>
            <person name="Schroeder M."/>
            <person name="Brambilla E."/>
            <person name="Klenk H.-P."/>
            <person name="Eisen J.A."/>
        </authorList>
    </citation>
    <scope>NUCLEOTIDE SEQUENCE [LARGE SCALE GENOMIC DNA]</scope>
    <source>
        <strain evidence="6">ATCC BAA-1237 / DSM 17374 / SPN1</strain>
    </source>
</reference>
<evidence type="ECO:0000256" key="1">
    <source>
        <dbReference type="SAM" id="MobiDB-lite"/>
    </source>
</evidence>
<accession>F4GKN2</accession>
<feature type="region of interest" description="Disordered" evidence="1">
    <location>
        <begin position="595"/>
        <end position="614"/>
    </location>
</feature>
<name>F4GKN2_PARC1</name>
<reference evidence="5 6" key="2">
    <citation type="journal article" date="2012" name="Stand. Genomic Sci.">
        <title>Complete genome sequence of the termite hindgut bacterium Spirochaeta coccoides type strain (SPN1(T)), reclassification in the genus Sphaerochaeta as Sphaerochaeta coccoides comb. nov. and emendations of the family Spirochaetaceae and the genus Sphaerochaeta.</title>
        <authorList>
            <person name="Abt B."/>
            <person name="Han C."/>
            <person name="Scheuner C."/>
            <person name="Lu M."/>
            <person name="Lapidus A."/>
            <person name="Nolan M."/>
            <person name="Lucas S."/>
            <person name="Hammon N."/>
            <person name="Deshpande S."/>
            <person name="Cheng J.F."/>
            <person name="Tapia R."/>
            <person name="Goodwin L.A."/>
            <person name="Pitluck S."/>
            <person name="Liolios K."/>
            <person name="Pagani I."/>
            <person name="Ivanova N."/>
            <person name="Mavromatis K."/>
            <person name="Mikhailova N."/>
            <person name="Huntemann M."/>
            <person name="Pati A."/>
            <person name="Chen A."/>
            <person name="Palaniappan K."/>
            <person name="Land M."/>
            <person name="Hauser L."/>
            <person name="Brambilla E.M."/>
            <person name="Rohde M."/>
            <person name="Spring S."/>
            <person name="Gronow S."/>
            <person name="Goker M."/>
            <person name="Woyke T."/>
            <person name="Bristow J."/>
            <person name="Eisen J.A."/>
            <person name="Markowitz V."/>
            <person name="Hugenholtz P."/>
            <person name="Kyrpides N.C."/>
            <person name="Klenk H.P."/>
            <person name="Detter J.C."/>
        </authorList>
    </citation>
    <scope>NUCLEOTIDE SEQUENCE [LARGE SCALE GENOMIC DNA]</scope>
    <source>
        <strain evidence="6">ATCC BAA-1237 / DSM 17374 / SPN1</strain>
    </source>
</reference>
<feature type="transmembrane region" description="Helical" evidence="2">
    <location>
        <begin position="379"/>
        <end position="400"/>
    </location>
</feature>
<dbReference type="EMBL" id="CP002659">
    <property type="protein sequence ID" value="AEC01441.1"/>
    <property type="molecule type" value="Genomic_DNA"/>
</dbReference>
<keyword evidence="2" id="KW-0472">Membrane</keyword>
<feature type="transmembrane region" description="Helical" evidence="2">
    <location>
        <begin position="406"/>
        <end position="430"/>
    </location>
</feature>
<dbReference type="Proteomes" id="UP000007939">
    <property type="component" value="Chromosome"/>
</dbReference>
<proteinExistence type="predicted"/>
<feature type="transmembrane region" description="Helical" evidence="2">
    <location>
        <begin position="224"/>
        <end position="243"/>
    </location>
</feature>
<keyword evidence="2" id="KW-1133">Transmembrane helix</keyword>
<dbReference type="KEGG" id="scc:Spico_0206"/>